<accession>A0A5Q0CBG6</accession>
<evidence type="ECO:0000313" key="1">
    <source>
        <dbReference type="EMBL" id="QFY62792.1"/>
    </source>
</evidence>
<reference evidence="1 2" key="1">
    <citation type="submission" date="2019-08" db="EMBL/GenBank/DDBJ databases">
        <title>Prosopis cineraria nodule microbiome.</title>
        <authorList>
            <person name="Ali R."/>
            <person name="Chaluvadi S.R."/>
            <person name="Wang X."/>
        </authorList>
    </citation>
    <scope>NUCLEOTIDE SEQUENCE [LARGE SCALE GENOMIC DNA]</scope>
    <source>
        <strain evidence="1 2">BG7</strain>
        <plasmid evidence="1 2">unnamed</plasmid>
    </source>
</reference>
<keyword evidence="2" id="KW-1185">Reference proteome</keyword>
<protein>
    <submittedName>
        <fullName evidence="1">Uncharacterized protein</fullName>
    </submittedName>
</protein>
<proteinExistence type="predicted"/>
<dbReference type="EMBL" id="CP043499">
    <property type="protein sequence ID" value="QFY62792.1"/>
    <property type="molecule type" value="Genomic_DNA"/>
</dbReference>
<dbReference type="AlphaFoldDB" id="A0A5Q0CBG6"/>
<gene>
    <name evidence="1" type="ORF">FZ934_20770</name>
</gene>
<dbReference type="Proteomes" id="UP000326881">
    <property type="component" value="Plasmid unnamed"/>
</dbReference>
<name>A0A5Q0CBG6_9HYPH</name>
<organism evidence="1 2">
    <name type="scientific">Rhizobium grahamii</name>
    <dbReference type="NCBI Taxonomy" id="1120045"/>
    <lineage>
        <taxon>Bacteria</taxon>
        <taxon>Pseudomonadati</taxon>
        <taxon>Pseudomonadota</taxon>
        <taxon>Alphaproteobacteria</taxon>
        <taxon>Hyphomicrobiales</taxon>
        <taxon>Rhizobiaceae</taxon>
        <taxon>Rhizobium/Agrobacterium group</taxon>
        <taxon>Rhizobium</taxon>
    </lineage>
</organism>
<keyword evidence="1" id="KW-0614">Plasmid</keyword>
<geneLocation type="plasmid" evidence="1 2">
    <name>unnamed</name>
</geneLocation>
<sequence length="63" mass="6714">MLHFLITVGGACSVEVLNHVKAAFTIIQTAIATIIRFSVSDMKPSGTLLSPPTQAHLSSRFST</sequence>
<dbReference type="KEGG" id="rgr:FZ934_20770"/>
<evidence type="ECO:0000313" key="2">
    <source>
        <dbReference type="Proteomes" id="UP000326881"/>
    </source>
</evidence>